<dbReference type="PANTHER" id="PTHR43866:SF3">
    <property type="entry name" value="METHYLMALONATE-SEMIALDEHYDE DEHYDROGENASE [ACYLATING], MITOCHONDRIAL"/>
    <property type="match status" value="1"/>
</dbReference>
<dbReference type="EC" id="1.2.1.27" evidence="2"/>
<dbReference type="Proteomes" id="UP000054350">
    <property type="component" value="Unassembled WGS sequence"/>
</dbReference>
<keyword evidence="4" id="KW-0520">NAD</keyword>
<gene>
    <name evidence="6" type="ORF">AMAG_06318</name>
</gene>
<dbReference type="Gene3D" id="3.40.605.10">
    <property type="entry name" value="Aldehyde Dehydrogenase, Chain A, domain 1"/>
    <property type="match status" value="1"/>
</dbReference>
<evidence type="ECO:0000259" key="5">
    <source>
        <dbReference type="Pfam" id="PF00171"/>
    </source>
</evidence>
<dbReference type="GO" id="GO:0005739">
    <property type="term" value="C:mitochondrion"/>
    <property type="evidence" value="ECO:0007669"/>
    <property type="project" value="TreeGrafter"/>
</dbReference>
<dbReference type="SUPFAM" id="SSF53720">
    <property type="entry name" value="ALDH-like"/>
    <property type="match status" value="1"/>
</dbReference>
<reference evidence="6 7" key="2">
    <citation type="submission" date="2009-11" db="EMBL/GenBank/DDBJ databases">
        <title>The Genome Sequence of Allomyces macrogynus strain ATCC 38327.</title>
        <authorList>
            <consortium name="The Broad Institute Genome Sequencing Platform"/>
            <person name="Russ C."/>
            <person name="Cuomo C."/>
            <person name="Shea T."/>
            <person name="Young S.K."/>
            <person name="Zeng Q."/>
            <person name="Koehrsen M."/>
            <person name="Haas B."/>
            <person name="Borodovsky M."/>
            <person name="Guigo R."/>
            <person name="Alvarado L."/>
            <person name="Berlin A."/>
            <person name="Borenstein D."/>
            <person name="Chen Z."/>
            <person name="Engels R."/>
            <person name="Freedman E."/>
            <person name="Gellesch M."/>
            <person name="Goldberg J."/>
            <person name="Griggs A."/>
            <person name="Gujja S."/>
            <person name="Heiman D."/>
            <person name="Hepburn T."/>
            <person name="Howarth C."/>
            <person name="Jen D."/>
            <person name="Larson L."/>
            <person name="Lewis B."/>
            <person name="Mehta T."/>
            <person name="Park D."/>
            <person name="Pearson M."/>
            <person name="Roberts A."/>
            <person name="Saif S."/>
            <person name="Shenoy N."/>
            <person name="Sisk P."/>
            <person name="Stolte C."/>
            <person name="Sykes S."/>
            <person name="Walk T."/>
            <person name="White J."/>
            <person name="Yandava C."/>
            <person name="Burger G."/>
            <person name="Gray M.W."/>
            <person name="Holland P.W.H."/>
            <person name="King N."/>
            <person name="Lang F.B.F."/>
            <person name="Roger A.J."/>
            <person name="Ruiz-Trillo I."/>
            <person name="Lander E."/>
            <person name="Nusbaum C."/>
        </authorList>
    </citation>
    <scope>NUCLEOTIDE SEQUENCE [LARGE SCALE GENOMIC DNA]</scope>
    <source>
        <strain evidence="6 7">ATCC 38327</strain>
    </source>
</reference>
<feature type="domain" description="Aldehyde dehydrogenase" evidence="5">
    <location>
        <begin position="46"/>
        <end position="510"/>
    </location>
</feature>
<evidence type="ECO:0000313" key="7">
    <source>
        <dbReference type="Proteomes" id="UP000054350"/>
    </source>
</evidence>
<reference evidence="6 7" key="1">
    <citation type="submission" date="2009-11" db="EMBL/GenBank/DDBJ databases">
        <title>Annotation of Allomyces macrogynus ATCC 38327.</title>
        <authorList>
            <consortium name="The Broad Institute Genome Sequencing Platform"/>
            <person name="Russ C."/>
            <person name="Cuomo C."/>
            <person name="Burger G."/>
            <person name="Gray M.W."/>
            <person name="Holland P.W.H."/>
            <person name="King N."/>
            <person name="Lang F.B.F."/>
            <person name="Roger A.J."/>
            <person name="Ruiz-Trillo I."/>
            <person name="Young S.K."/>
            <person name="Zeng Q."/>
            <person name="Gargeya S."/>
            <person name="Fitzgerald M."/>
            <person name="Haas B."/>
            <person name="Abouelleil A."/>
            <person name="Alvarado L."/>
            <person name="Arachchi H.M."/>
            <person name="Berlin A."/>
            <person name="Chapman S.B."/>
            <person name="Gearin G."/>
            <person name="Goldberg J."/>
            <person name="Griggs A."/>
            <person name="Gujja S."/>
            <person name="Hansen M."/>
            <person name="Heiman D."/>
            <person name="Howarth C."/>
            <person name="Larimer J."/>
            <person name="Lui A."/>
            <person name="MacDonald P.J.P."/>
            <person name="McCowen C."/>
            <person name="Montmayeur A."/>
            <person name="Murphy C."/>
            <person name="Neiman D."/>
            <person name="Pearson M."/>
            <person name="Priest M."/>
            <person name="Roberts A."/>
            <person name="Saif S."/>
            <person name="Shea T."/>
            <person name="Sisk P."/>
            <person name="Stolte C."/>
            <person name="Sykes S."/>
            <person name="Wortman J."/>
            <person name="Nusbaum C."/>
            <person name="Birren B."/>
        </authorList>
    </citation>
    <scope>NUCLEOTIDE SEQUENCE [LARGE SCALE GENOMIC DNA]</scope>
    <source>
        <strain evidence="6 7">ATCC 38327</strain>
    </source>
</reference>
<dbReference type="InterPro" id="IPR010061">
    <property type="entry name" value="MeMal-semiAld_DH"/>
</dbReference>
<dbReference type="VEuPathDB" id="FungiDB:AMAG_06318"/>
<dbReference type="GO" id="GO:0004491">
    <property type="term" value="F:methylmalonate-semialdehyde dehydrogenase (acylating, NAD) activity"/>
    <property type="evidence" value="ECO:0007669"/>
    <property type="project" value="UniProtKB-EC"/>
</dbReference>
<dbReference type="Pfam" id="PF00171">
    <property type="entry name" value="Aldedh"/>
    <property type="match status" value="1"/>
</dbReference>
<evidence type="ECO:0000256" key="4">
    <source>
        <dbReference type="ARBA" id="ARBA00023027"/>
    </source>
</evidence>
<dbReference type="FunFam" id="3.40.309.10:FF:000002">
    <property type="entry name" value="Methylmalonate-semialdehyde dehydrogenase (Acylating)"/>
    <property type="match status" value="1"/>
</dbReference>
<dbReference type="eggNOG" id="KOG2449">
    <property type="taxonomic scope" value="Eukaryota"/>
</dbReference>
<accession>A0A0L0SG75</accession>
<dbReference type="STRING" id="578462.A0A0L0SG75"/>
<name>A0A0L0SG75_ALLM3</name>
<organism evidence="6 7">
    <name type="scientific">Allomyces macrogynus (strain ATCC 38327)</name>
    <name type="common">Allomyces javanicus var. macrogynus</name>
    <dbReference type="NCBI Taxonomy" id="578462"/>
    <lineage>
        <taxon>Eukaryota</taxon>
        <taxon>Fungi</taxon>
        <taxon>Fungi incertae sedis</taxon>
        <taxon>Blastocladiomycota</taxon>
        <taxon>Blastocladiomycetes</taxon>
        <taxon>Blastocladiales</taxon>
        <taxon>Blastocladiaceae</taxon>
        <taxon>Allomyces</taxon>
    </lineage>
</organism>
<sequence length="532" mass="56191">MLAATSARPATAALAAALARRSLASAAAPPKVKSIINGEVFESSSNVWHKVVDPATQEVVCLVPESTKDEMEAAAKSAAETFKTWSKSTVLTRQKVMLDLQALIRRDTDLLAASITREQGKTLADARGDVFRGLQVVEHAAAMPTLQMGEHLPVATDMDTYTIRQPLGVTAGVCPFNFPAMIPLWMFPMATATGNTMVLKPSERDPSAAVHLVQLAHEAGLPNGAVNVIHGTHDAVNFVCDHPAIKAISFVGGDRAGKHIFARGTANGKRVQANLGAKNHAVILPDCNVNATLNALVGAAFGAAGQRCMALPVAIFVGKAREMIPELVERAKKLKVSAGCEPDTDVGPLISAAALQRAESIVADSEKLGARVVLDGRGIKVEKYPNGHFLGPTIVVQPAAKSLAETTQLPCYTEEIFAPVLTILEADTLDQALELINANKYGNGTAVFTNSGAAARKFAMEVDVGQVGINVPIPVPLPMFAFTGSRGSIQGDINFYGKSGVNFYTQIKTVTALWKAEDAVSSQANVVMPTMK</sequence>
<dbReference type="OrthoDB" id="310895at2759"/>
<dbReference type="AlphaFoldDB" id="A0A0L0SG75"/>
<dbReference type="GO" id="GO:0006574">
    <property type="term" value="P:L-valine catabolic process"/>
    <property type="evidence" value="ECO:0007669"/>
    <property type="project" value="TreeGrafter"/>
</dbReference>
<dbReference type="InterPro" id="IPR016162">
    <property type="entry name" value="Ald_DH_N"/>
</dbReference>
<dbReference type="EMBL" id="GG745338">
    <property type="protein sequence ID" value="KNE61501.1"/>
    <property type="molecule type" value="Genomic_DNA"/>
</dbReference>
<dbReference type="CDD" id="cd07085">
    <property type="entry name" value="ALDH_F6_MMSDH"/>
    <property type="match status" value="1"/>
</dbReference>
<comment type="similarity">
    <text evidence="1">Belongs to the aldehyde dehydrogenase family.</text>
</comment>
<dbReference type="PANTHER" id="PTHR43866">
    <property type="entry name" value="MALONATE-SEMIALDEHYDE DEHYDROGENASE"/>
    <property type="match status" value="1"/>
</dbReference>
<evidence type="ECO:0000256" key="1">
    <source>
        <dbReference type="ARBA" id="ARBA00009986"/>
    </source>
</evidence>
<evidence type="ECO:0000256" key="3">
    <source>
        <dbReference type="ARBA" id="ARBA00023002"/>
    </source>
</evidence>
<dbReference type="InterPro" id="IPR016161">
    <property type="entry name" value="Ald_DH/histidinol_DH"/>
</dbReference>
<evidence type="ECO:0000256" key="2">
    <source>
        <dbReference type="ARBA" id="ARBA00013048"/>
    </source>
</evidence>
<dbReference type="FunFam" id="3.40.605.10:FF:000003">
    <property type="entry name" value="Methylmalonate-semialdehyde dehydrogenase [acylating]"/>
    <property type="match status" value="1"/>
</dbReference>
<dbReference type="InterPro" id="IPR015590">
    <property type="entry name" value="Aldehyde_DH_dom"/>
</dbReference>
<keyword evidence="3" id="KW-0560">Oxidoreductase</keyword>
<dbReference type="OMA" id="GGAKNHI"/>
<keyword evidence="7" id="KW-1185">Reference proteome</keyword>
<dbReference type="Gene3D" id="3.40.309.10">
    <property type="entry name" value="Aldehyde Dehydrogenase, Chain A, domain 2"/>
    <property type="match status" value="1"/>
</dbReference>
<dbReference type="NCBIfam" id="TIGR01722">
    <property type="entry name" value="MMSDH"/>
    <property type="match status" value="1"/>
</dbReference>
<dbReference type="InterPro" id="IPR016163">
    <property type="entry name" value="Ald_DH_C"/>
</dbReference>
<proteinExistence type="inferred from homology"/>
<evidence type="ECO:0000313" key="6">
    <source>
        <dbReference type="EMBL" id="KNE61501.1"/>
    </source>
</evidence>
<protein>
    <recommendedName>
        <fullName evidence="2">methylmalonate-semialdehyde dehydrogenase (CoA acylating)</fullName>
        <ecNumber evidence="2">1.2.1.27</ecNumber>
    </recommendedName>
</protein>
<dbReference type="GO" id="GO:0006210">
    <property type="term" value="P:thymine catabolic process"/>
    <property type="evidence" value="ECO:0007669"/>
    <property type="project" value="TreeGrafter"/>
</dbReference>